<dbReference type="AlphaFoldDB" id="A0A8J4BYM0"/>
<comment type="caution">
    <text evidence="2">The sequence shown here is derived from an EMBL/GenBank/DDBJ whole genome shotgun (WGS) entry which is preliminary data.</text>
</comment>
<dbReference type="Proteomes" id="UP000747399">
    <property type="component" value="Unassembled WGS sequence"/>
</dbReference>
<reference evidence="2" key="1">
    <citation type="journal article" date="2021" name="Proc. Natl. Acad. Sci. U.S.A.">
        <title>Three genomes in the algal genus Volvox reveal the fate of a haploid sex-determining region after a transition to homothallism.</title>
        <authorList>
            <person name="Yamamoto K."/>
            <person name="Hamaji T."/>
            <person name="Kawai-Toyooka H."/>
            <person name="Matsuzaki R."/>
            <person name="Takahashi F."/>
            <person name="Nishimura Y."/>
            <person name="Kawachi M."/>
            <person name="Noguchi H."/>
            <person name="Minakuchi Y."/>
            <person name="Umen J.G."/>
            <person name="Toyoda A."/>
            <person name="Nozaki H."/>
        </authorList>
    </citation>
    <scope>NUCLEOTIDE SEQUENCE</scope>
    <source>
        <strain evidence="2">NIES-3780</strain>
    </source>
</reference>
<sequence length="173" mass="17898">KGGPGWAAPAGTGGREKKSQRVVAVKCTPERSPKYSSLNPSRALSFPSPSAFIVNPPLAVTPLPQSPFRNCSIPFPAATSVSSPMPHTNTHSEGPLHIALVHARITPHMRLSVVTFCGGQKDVKAAAGTGSAPGTARTGTRRTHTLPASTSRESDRRSVGWGGAGVGMASRKA</sequence>
<feature type="region of interest" description="Disordered" evidence="1">
    <location>
        <begin position="1"/>
        <end position="41"/>
    </location>
</feature>
<evidence type="ECO:0000313" key="2">
    <source>
        <dbReference type="EMBL" id="GIL67997.1"/>
    </source>
</evidence>
<feature type="region of interest" description="Disordered" evidence="1">
    <location>
        <begin position="124"/>
        <end position="173"/>
    </location>
</feature>
<protein>
    <submittedName>
        <fullName evidence="2">Uncharacterized protein</fullName>
    </submittedName>
</protein>
<feature type="non-terminal residue" evidence="2">
    <location>
        <position position="1"/>
    </location>
</feature>
<accession>A0A8J4BYM0</accession>
<proteinExistence type="predicted"/>
<name>A0A8J4BYM0_9CHLO</name>
<feature type="compositionally biased region" description="Low complexity" evidence="1">
    <location>
        <begin position="1"/>
        <end position="10"/>
    </location>
</feature>
<keyword evidence="3" id="KW-1185">Reference proteome</keyword>
<dbReference type="EMBL" id="BNCO01000108">
    <property type="protein sequence ID" value="GIL67997.1"/>
    <property type="molecule type" value="Genomic_DNA"/>
</dbReference>
<evidence type="ECO:0000256" key="1">
    <source>
        <dbReference type="SAM" id="MobiDB-lite"/>
    </source>
</evidence>
<feature type="compositionally biased region" description="Low complexity" evidence="1">
    <location>
        <begin position="125"/>
        <end position="138"/>
    </location>
</feature>
<evidence type="ECO:0000313" key="3">
    <source>
        <dbReference type="Proteomes" id="UP000747399"/>
    </source>
</evidence>
<gene>
    <name evidence="2" type="ORF">Vafri_21329</name>
</gene>
<organism evidence="2 3">
    <name type="scientific">Volvox africanus</name>
    <dbReference type="NCBI Taxonomy" id="51714"/>
    <lineage>
        <taxon>Eukaryota</taxon>
        <taxon>Viridiplantae</taxon>
        <taxon>Chlorophyta</taxon>
        <taxon>core chlorophytes</taxon>
        <taxon>Chlorophyceae</taxon>
        <taxon>CS clade</taxon>
        <taxon>Chlamydomonadales</taxon>
        <taxon>Volvocaceae</taxon>
        <taxon>Volvox</taxon>
    </lineage>
</organism>